<organism evidence="1 2">
    <name type="scientific">Zingiber officinale</name>
    <name type="common">Ginger</name>
    <name type="synonym">Amomum zingiber</name>
    <dbReference type="NCBI Taxonomy" id="94328"/>
    <lineage>
        <taxon>Eukaryota</taxon>
        <taxon>Viridiplantae</taxon>
        <taxon>Streptophyta</taxon>
        <taxon>Embryophyta</taxon>
        <taxon>Tracheophyta</taxon>
        <taxon>Spermatophyta</taxon>
        <taxon>Magnoliopsida</taxon>
        <taxon>Liliopsida</taxon>
        <taxon>Zingiberales</taxon>
        <taxon>Zingiberaceae</taxon>
        <taxon>Zingiber</taxon>
    </lineage>
</organism>
<dbReference type="Gene3D" id="3.40.50.720">
    <property type="entry name" value="NAD(P)-binding Rossmann-like Domain"/>
    <property type="match status" value="1"/>
</dbReference>
<dbReference type="AlphaFoldDB" id="A0A8J5FLV7"/>
<evidence type="ECO:0000313" key="1">
    <source>
        <dbReference type="EMBL" id="KAG6490049.1"/>
    </source>
</evidence>
<dbReference type="CDD" id="cd09272">
    <property type="entry name" value="RNase_HI_RT_Ty1"/>
    <property type="match status" value="1"/>
</dbReference>
<dbReference type="EMBL" id="JACMSC010000014">
    <property type="protein sequence ID" value="KAG6490049.1"/>
    <property type="molecule type" value="Genomic_DNA"/>
</dbReference>
<name>A0A8J5FLV7_ZINOF</name>
<evidence type="ECO:0000313" key="2">
    <source>
        <dbReference type="Proteomes" id="UP000734854"/>
    </source>
</evidence>
<gene>
    <name evidence="1" type="ORF">ZIOFF_051331</name>
</gene>
<reference evidence="1 2" key="1">
    <citation type="submission" date="2020-08" db="EMBL/GenBank/DDBJ databases">
        <title>Plant Genome Project.</title>
        <authorList>
            <person name="Zhang R.-G."/>
        </authorList>
    </citation>
    <scope>NUCLEOTIDE SEQUENCE [LARGE SCALE GENOMIC DNA]</scope>
    <source>
        <tissue evidence="1">Rhizome</tissue>
    </source>
</reference>
<accession>A0A8J5FLV7</accession>
<proteinExistence type="predicted"/>
<protein>
    <submittedName>
        <fullName evidence="1">Uncharacterized protein</fullName>
    </submittedName>
</protein>
<dbReference type="Proteomes" id="UP000734854">
    <property type="component" value="Unassembled WGS sequence"/>
</dbReference>
<keyword evidence="2" id="KW-1185">Reference proteome</keyword>
<comment type="caution">
    <text evidence="1">The sequence shown here is derived from an EMBL/GenBank/DDBJ whole genome shotgun (WGS) entry which is preliminary data.</text>
</comment>
<sequence length="152" mass="16763">MWVFILAAKNDAFRAFKKFKFLIENKTEYKIKTLRTDRGSELVSWNSQKQKTLALSSCEAEFMAATTAACHALWLRSLASELTDVKPKPRADVLTKALPGVKLAAMRQLLGGPWKVYGVSRRPPDPTAHGAVVSATVSHVQCDALDRDDACA</sequence>